<evidence type="ECO:0000313" key="1">
    <source>
        <dbReference type="EMBL" id="CAK7923819.1"/>
    </source>
</evidence>
<evidence type="ECO:0000313" key="2">
    <source>
        <dbReference type="Proteomes" id="UP001162060"/>
    </source>
</evidence>
<dbReference type="PANTHER" id="PTHR37067">
    <property type="entry name" value="PX DOMAIN-CONTAINING PROTEIN"/>
    <property type="match status" value="1"/>
</dbReference>
<name>A0AAV1TS25_9STRA</name>
<sequence>MVQKENPVSSPSAVWWVMCTAVQPLAELCNMAMVILQSRDMIIWQMNEIKNQIMYMMTTMNIETIQANEAYTPVLIADTRFHDRSKYWIRQRIVQEHISDQGSWARYLFNSERDYHNNVEDIAPPVLPQQLVMLWTGDTFAEVLDVFYHGHVGLYWNADDVDQIETDQSGLQKTYNHELTTKALIEGHYINKNFSVA</sequence>
<dbReference type="AlphaFoldDB" id="A0AAV1TS25"/>
<proteinExistence type="predicted"/>
<dbReference type="EMBL" id="CAKLBY020000070">
    <property type="protein sequence ID" value="CAK7923819.1"/>
    <property type="molecule type" value="Genomic_DNA"/>
</dbReference>
<dbReference type="Proteomes" id="UP001162060">
    <property type="component" value="Unassembled WGS sequence"/>
</dbReference>
<reference evidence="1" key="1">
    <citation type="submission" date="2024-01" db="EMBL/GenBank/DDBJ databases">
        <authorList>
            <person name="Webb A."/>
        </authorList>
    </citation>
    <scope>NUCLEOTIDE SEQUENCE</scope>
    <source>
        <strain evidence="1">Pm1</strain>
    </source>
</reference>
<dbReference type="PANTHER" id="PTHR37067:SF3">
    <property type="entry name" value="PX DOMAIN-CONTAINING PROTEIN"/>
    <property type="match status" value="1"/>
</dbReference>
<gene>
    <name evidence="1" type="ORF">PM001_LOCUS8969</name>
</gene>
<protein>
    <submittedName>
        <fullName evidence="1">Uncharacterized protein</fullName>
    </submittedName>
</protein>
<organism evidence="1 2">
    <name type="scientific">Peronospora matthiolae</name>
    <dbReference type="NCBI Taxonomy" id="2874970"/>
    <lineage>
        <taxon>Eukaryota</taxon>
        <taxon>Sar</taxon>
        <taxon>Stramenopiles</taxon>
        <taxon>Oomycota</taxon>
        <taxon>Peronosporomycetes</taxon>
        <taxon>Peronosporales</taxon>
        <taxon>Peronosporaceae</taxon>
        <taxon>Peronospora</taxon>
    </lineage>
</organism>
<comment type="caution">
    <text evidence="1">The sequence shown here is derived from an EMBL/GenBank/DDBJ whole genome shotgun (WGS) entry which is preliminary data.</text>
</comment>
<accession>A0AAV1TS25</accession>